<dbReference type="EMBL" id="JACAPU010000030">
    <property type="protein sequence ID" value="NWB49460.1"/>
    <property type="molecule type" value="Genomic_DNA"/>
</dbReference>
<gene>
    <name evidence="2" type="ORF">HX829_23535</name>
</gene>
<accession>A0A7Y7WH86</accession>
<dbReference type="Gene3D" id="2.150.10.10">
    <property type="entry name" value="Serralysin-like metalloprotease, C-terminal"/>
    <property type="match status" value="1"/>
</dbReference>
<sequence length="1159" mass="125485">MANTVSRGERGARPIDGIVISDLVETPDIKKPSTPDPSRAPSPTRGRAGLAELDARLGPVTLDTFVISRVELYDMGARLRGRALDSADPQLQGSGRILVEGLQFDPDELQHHLETADDADQRPIDVLFEIGSQRSLLAPPLLGTEKPALAANLMKHLNQLLVRLQNLQILTHKYVTFSLPSWIDTAKSRSMLTAGSGMQAYGIYSGLVGIREALKKRDVTEAAVNAGSIGAELTSILVERGLRKTGEALLSQGGRIFQGFRATSAGLLVSRSAGLLGNVLTLPFDIHSAVVAFNNAAKASGKEAMDHYVTAGFSIASATLSLALGAAAAAGFSSAGPLGLVACAVLIVGAKIYSAVRQVDDIDDYIELSVNERWRSGWFAFTGQALDQEVMDRYLIERTRVDYGKALETRARALLDVEMKETLAGVVNGNFHVELEPVKHWAARWDEGEEQPYTTINTPVVREGDDVIDASKGLGQIPGLVSGTPGEKKGLLWQLGGGNDRVIGVRDKPNYFAFSTGKKTLTGGDQDDAFLFQTQATLTAPNVPAISALQGGDGQDTLSLQGQVPSRNSFRFVGHAVDLDSGTLALRRNAADLTPVAYATLGSIEHVETLAGGSSRVNGNSQANHITLQGMDDQASGGDGDDRFILKGTESRVAGGAGKDHYRITPAGRTVVLDEDGGEPSTIELDWPMERIQSWRIVDTDLIVTSLRDENSRLPSHQLIIRGVYKHDGGRQLKNDLLLFVTREGHTLKPDLPATLEGTDDQDVRATVLILGQLPPAPQPVNGGEHSLPGASTSGYFIARQTLHTTFQVTPDDTRPSTTLFLDYDSAEIEQVSARYQVQSKSIGAFNYLSYSEASLSLRFDDQTQLTLKDWVVEGAGNATDVGAALHTTGFDLNHGIVLVLRDGSSYEVGAPTSSYLDDQHHPGIRTLDGRGSLRRRTGHYLFRSPENQSALLKDQPQRVDFKAGSDSTIYTLEGMSSIYELYPCSGATIRLSTPGALAKITNASTWYIHTQASGQRVTPGDIRIAPQQLWVGNIRFLLPTHDDPAQPMDLIYIVLTSGARYEVDRIFDQLLLHELDARAHADLDAIKSCIERHRADDQLAANRVRVKGLRVISASTSSARSQDDYDAIVYDTLTQEWRTDNDESSLVAPADLFIHTPR</sequence>
<reference evidence="2 3" key="1">
    <citation type="submission" date="2020-04" db="EMBL/GenBank/DDBJ databases">
        <title>Molecular characterization of pseudomonads from Agaricus bisporus reveal novel blotch 2 pathogens in Western Europe.</title>
        <authorList>
            <person name="Taparia T."/>
            <person name="Krijger M."/>
            <person name="Haynes E."/>
            <person name="Elpinstone J.G."/>
            <person name="Noble R."/>
            <person name="Van Der Wolf J."/>
        </authorList>
    </citation>
    <scope>NUCLEOTIDE SEQUENCE [LARGE SCALE GENOMIC DNA]</scope>
    <source>
        <strain evidence="2 3">F1001</strain>
    </source>
</reference>
<evidence type="ECO:0000256" key="1">
    <source>
        <dbReference type="SAM" id="MobiDB-lite"/>
    </source>
</evidence>
<evidence type="ECO:0000313" key="2">
    <source>
        <dbReference type="EMBL" id="NWB49460.1"/>
    </source>
</evidence>
<feature type="region of interest" description="Disordered" evidence="1">
    <location>
        <begin position="27"/>
        <end position="46"/>
    </location>
</feature>
<dbReference type="Proteomes" id="UP000582981">
    <property type="component" value="Unassembled WGS sequence"/>
</dbReference>
<organism evidence="2 3">
    <name type="scientific">Pseudomonas gingeri</name>
    <dbReference type="NCBI Taxonomy" id="117681"/>
    <lineage>
        <taxon>Bacteria</taxon>
        <taxon>Pseudomonadati</taxon>
        <taxon>Pseudomonadota</taxon>
        <taxon>Gammaproteobacteria</taxon>
        <taxon>Pseudomonadales</taxon>
        <taxon>Pseudomonadaceae</taxon>
        <taxon>Pseudomonas</taxon>
    </lineage>
</organism>
<protein>
    <submittedName>
        <fullName evidence="2">Calcium-binding protein</fullName>
    </submittedName>
</protein>
<dbReference type="AlphaFoldDB" id="A0A7Y7WH86"/>
<dbReference type="SUPFAM" id="SSF51120">
    <property type="entry name" value="beta-Roll"/>
    <property type="match status" value="1"/>
</dbReference>
<evidence type="ECO:0000313" key="3">
    <source>
        <dbReference type="Proteomes" id="UP000582981"/>
    </source>
</evidence>
<proteinExistence type="predicted"/>
<dbReference type="InterPro" id="IPR011049">
    <property type="entry name" value="Serralysin-like_metalloprot_C"/>
</dbReference>
<name>A0A7Y7WH86_9PSED</name>
<dbReference type="RefSeq" id="WP_177145139.1">
    <property type="nucleotide sequence ID" value="NZ_JACAPU010000030.1"/>
</dbReference>
<comment type="caution">
    <text evidence="2">The sequence shown here is derived from an EMBL/GenBank/DDBJ whole genome shotgun (WGS) entry which is preliminary data.</text>
</comment>